<dbReference type="AlphaFoldDB" id="A0A8S9Y311"/>
<evidence type="ECO:0000256" key="6">
    <source>
        <dbReference type="ARBA" id="ARBA00022833"/>
    </source>
</evidence>
<comment type="subunit">
    <text evidence="14">Heterohexamer.</text>
</comment>
<dbReference type="PANTHER" id="PTHR11038">
    <property type="entry name" value="MITOCHONDRIAL IMPORT INNER MEMBRANE TRANSLOCASE SUBUNIT TIM10"/>
    <property type="match status" value="1"/>
</dbReference>
<evidence type="ECO:0000313" key="17">
    <source>
        <dbReference type="Proteomes" id="UP000466442"/>
    </source>
</evidence>
<evidence type="ECO:0000259" key="15">
    <source>
        <dbReference type="Pfam" id="PF02953"/>
    </source>
</evidence>
<evidence type="ECO:0000256" key="1">
    <source>
        <dbReference type="ARBA" id="ARBA00004137"/>
    </source>
</evidence>
<dbReference type="Proteomes" id="UP000466442">
    <property type="component" value="Unassembled WGS sequence"/>
</dbReference>
<comment type="function">
    <text evidence="14">Mitochondrial intermembrane chaperone that participates in the import and insertion of some multi-pass transmembrane proteins into the mitochondrial inner membrane. Also required for the transfer of beta-barrel precursors from the TOM complex to the sorting and assembly machinery (SAM complex) of the outer membrane. Acts as a chaperone-like protein that protects the hydrophobic precursors from aggregation and guide them through the mitochondrial intermembrane space.</text>
</comment>
<evidence type="ECO:0000256" key="8">
    <source>
        <dbReference type="ARBA" id="ARBA00023010"/>
    </source>
</evidence>
<evidence type="ECO:0000256" key="3">
    <source>
        <dbReference type="ARBA" id="ARBA00022448"/>
    </source>
</evidence>
<dbReference type="GO" id="GO:0045039">
    <property type="term" value="P:protein insertion into mitochondrial inner membrane"/>
    <property type="evidence" value="ECO:0007669"/>
    <property type="project" value="TreeGrafter"/>
</dbReference>
<evidence type="ECO:0000256" key="12">
    <source>
        <dbReference type="ARBA" id="ARBA00023186"/>
    </source>
</evidence>
<evidence type="ECO:0000256" key="9">
    <source>
        <dbReference type="ARBA" id="ARBA00023128"/>
    </source>
</evidence>
<keyword evidence="11 14" id="KW-1015">Disulfide bond</keyword>
<comment type="caution">
    <text evidence="16">The sequence shown here is derived from an EMBL/GenBank/DDBJ whole genome shotgun (WGS) entry which is preliminary data.</text>
</comment>
<dbReference type="PANTHER" id="PTHR11038:SF16">
    <property type="entry name" value="MITOCHONDRIAL IMPORT INNER MEMBRANE TRANSLOCASE SUBUNIT TIM10"/>
    <property type="match status" value="1"/>
</dbReference>
<evidence type="ECO:0000256" key="13">
    <source>
        <dbReference type="ARBA" id="ARBA00025311"/>
    </source>
</evidence>
<dbReference type="EMBL" id="WIXP02000002">
    <property type="protein sequence ID" value="KAF6215563.1"/>
    <property type="molecule type" value="Genomic_DNA"/>
</dbReference>
<dbReference type="InterPro" id="IPR035427">
    <property type="entry name" value="Tim10-like_dom_sf"/>
</dbReference>
<keyword evidence="5 14" id="KW-0999">Mitochondrion inner membrane</keyword>
<comment type="subcellular location">
    <subcellularLocation>
        <location evidence="1 14">Mitochondrion inner membrane</location>
        <topology evidence="1 14">Peripheral membrane protein</topology>
        <orientation evidence="1 14">Intermembrane side</orientation>
    </subcellularLocation>
</comment>
<evidence type="ECO:0000256" key="2">
    <source>
        <dbReference type="ARBA" id="ARBA00006720"/>
    </source>
</evidence>
<keyword evidence="3 14" id="KW-0813">Transport</keyword>
<dbReference type="GO" id="GO:0046872">
    <property type="term" value="F:metal ion binding"/>
    <property type="evidence" value="ECO:0007669"/>
    <property type="project" value="UniProtKB-KW"/>
</dbReference>
<evidence type="ECO:0000256" key="7">
    <source>
        <dbReference type="ARBA" id="ARBA00022927"/>
    </source>
</evidence>
<evidence type="ECO:0000256" key="4">
    <source>
        <dbReference type="ARBA" id="ARBA00022723"/>
    </source>
</evidence>
<name>A0A8S9Y311_APOLU</name>
<reference evidence="16" key="1">
    <citation type="journal article" date="2021" name="Mol. Ecol. Resour.">
        <title>Apolygus lucorum genome provides insights into omnivorousness and mesophyll feeding.</title>
        <authorList>
            <person name="Liu Y."/>
            <person name="Liu H."/>
            <person name="Wang H."/>
            <person name="Huang T."/>
            <person name="Liu B."/>
            <person name="Yang B."/>
            <person name="Yin L."/>
            <person name="Li B."/>
            <person name="Zhang Y."/>
            <person name="Zhang S."/>
            <person name="Jiang F."/>
            <person name="Zhang X."/>
            <person name="Ren Y."/>
            <person name="Wang B."/>
            <person name="Wang S."/>
            <person name="Lu Y."/>
            <person name="Wu K."/>
            <person name="Fan W."/>
            <person name="Wang G."/>
        </authorList>
    </citation>
    <scope>NUCLEOTIDE SEQUENCE</scope>
    <source>
        <strain evidence="16">12Hb</strain>
    </source>
</reference>
<comment type="similarity">
    <text evidence="2 14">Belongs to the small Tim family.</text>
</comment>
<comment type="function">
    <text evidence="13">Mitochondrial intermembrane chaperone that participates in the import and insertion of multi-pass transmembrane proteins into the mitochondrial inner membrane. May also be required for the transfer of beta-barrel precursors from the TOM complex to the sorting and assembly machinery (SAM complex) of the outer membrane. Acts as a chaperone-like protein that protects the hydrophobic precursors from aggregation and guide them through the mitochondrial intermembrane space.</text>
</comment>
<keyword evidence="4" id="KW-0479">Metal-binding</keyword>
<accession>A0A8S9Y311</accession>
<organism evidence="16 17">
    <name type="scientific">Apolygus lucorum</name>
    <name type="common">Small green plant bug</name>
    <name type="synonym">Lygocoris lucorum</name>
    <dbReference type="NCBI Taxonomy" id="248454"/>
    <lineage>
        <taxon>Eukaryota</taxon>
        <taxon>Metazoa</taxon>
        <taxon>Ecdysozoa</taxon>
        <taxon>Arthropoda</taxon>
        <taxon>Hexapoda</taxon>
        <taxon>Insecta</taxon>
        <taxon>Pterygota</taxon>
        <taxon>Neoptera</taxon>
        <taxon>Paraneoptera</taxon>
        <taxon>Hemiptera</taxon>
        <taxon>Heteroptera</taxon>
        <taxon>Panheteroptera</taxon>
        <taxon>Cimicomorpha</taxon>
        <taxon>Miridae</taxon>
        <taxon>Mirini</taxon>
        <taxon>Apolygus</taxon>
    </lineage>
</organism>
<keyword evidence="7 14" id="KW-0653">Protein transport</keyword>
<dbReference type="OrthoDB" id="274922at2759"/>
<gene>
    <name evidence="16" type="ORF">GE061_010319</name>
</gene>
<dbReference type="Pfam" id="PF02953">
    <property type="entry name" value="zf-Tim10_DDP"/>
    <property type="match status" value="1"/>
</dbReference>
<dbReference type="Gene3D" id="1.10.287.810">
    <property type="entry name" value="Mitochondrial import inner membrane translocase subunit tim13 like domains"/>
    <property type="match status" value="1"/>
</dbReference>
<keyword evidence="10" id="KW-0472">Membrane</keyword>
<dbReference type="GO" id="GO:0005743">
    <property type="term" value="C:mitochondrial inner membrane"/>
    <property type="evidence" value="ECO:0007669"/>
    <property type="project" value="UniProtKB-SubCell"/>
</dbReference>
<proteinExistence type="inferred from homology"/>
<evidence type="ECO:0000256" key="11">
    <source>
        <dbReference type="ARBA" id="ARBA00023157"/>
    </source>
</evidence>
<dbReference type="FunFam" id="1.10.287.810:FF:000002">
    <property type="entry name" value="Mitochondrial import inner membrane translocase subunit tim10"/>
    <property type="match status" value="1"/>
</dbReference>
<keyword evidence="12 14" id="KW-0143">Chaperone</keyword>
<protein>
    <recommendedName>
        <fullName evidence="14">Mitochondrial import inner membrane translocase subunit</fullName>
    </recommendedName>
</protein>
<keyword evidence="8 14" id="KW-0811">Translocation</keyword>
<dbReference type="GO" id="GO:0015031">
    <property type="term" value="P:protein transport"/>
    <property type="evidence" value="ECO:0007669"/>
    <property type="project" value="UniProtKB-KW"/>
</dbReference>
<comment type="domain">
    <text evidence="14">The twin CX3C motif contains 4 conserved Cys residues that form 2 disulfide bonds in the mitochondrial intermembrane space.</text>
</comment>
<dbReference type="InterPro" id="IPR004217">
    <property type="entry name" value="Tim10-like"/>
</dbReference>
<keyword evidence="17" id="KW-1185">Reference proteome</keyword>
<keyword evidence="6" id="KW-0862">Zinc</keyword>
<feature type="domain" description="Tim10-like" evidence="15">
    <location>
        <begin position="8"/>
        <end position="70"/>
    </location>
</feature>
<evidence type="ECO:0000256" key="10">
    <source>
        <dbReference type="ARBA" id="ARBA00023136"/>
    </source>
</evidence>
<sequence>MSEAEKLQLIQELELEMMADMYNRMSNACHKKCVPPKYSEPDLGKGEAVCIDRCVAKYLDIHDRVGKKLTALSSPRRRLYEENARRTKMNEHTIMLVSARFSRKLTVTLHFRWLNRMSGFLPG</sequence>
<evidence type="ECO:0000313" key="16">
    <source>
        <dbReference type="EMBL" id="KAF6215563.1"/>
    </source>
</evidence>
<keyword evidence="9 14" id="KW-0496">Mitochondrion</keyword>
<evidence type="ECO:0000256" key="5">
    <source>
        <dbReference type="ARBA" id="ARBA00022792"/>
    </source>
</evidence>
<dbReference type="SUPFAM" id="SSF144122">
    <property type="entry name" value="Tim10-like"/>
    <property type="match status" value="1"/>
</dbReference>
<evidence type="ECO:0000256" key="14">
    <source>
        <dbReference type="RuleBase" id="RU367043"/>
    </source>
</evidence>